<keyword evidence="7" id="KW-1185">Reference proteome</keyword>
<dbReference type="AlphaFoldDB" id="A0A165G8R3"/>
<dbReference type="GO" id="GO:0005938">
    <property type="term" value="C:cell cortex"/>
    <property type="evidence" value="ECO:0007669"/>
    <property type="project" value="TreeGrafter"/>
</dbReference>
<dbReference type="GO" id="GO:0051293">
    <property type="term" value="P:establishment of spindle localization"/>
    <property type="evidence" value="ECO:0007669"/>
    <property type="project" value="TreeGrafter"/>
</dbReference>
<feature type="compositionally biased region" description="Low complexity" evidence="4">
    <location>
        <begin position="591"/>
        <end position="609"/>
    </location>
</feature>
<evidence type="ECO:0000313" key="7">
    <source>
        <dbReference type="Proteomes" id="UP000076871"/>
    </source>
</evidence>
<dbReference type="PROSITE" id="PS51460">
    <property type="entry name" value="GAR"/>
    <property type="match status" value="1"/>
</dbReference>
<evidence type="ECO:0000256" key="1">
    <source>
        <dbReference type="ARBA" id="ARBA00004245"/>
    </source>
</evidence>
<dbReference type="Pfam" id="PF02187">
    <property type="entry name" value="GAS2"/>
    <property type="match status" value="1"/>
</dbReference>
<dbReference type="InterPro" id="IPR003108">
    <property type="entry name" value="GAR_dom"/>
</dbReference>
<name>A0A165G8R3_9APHY</name>
<accession>A0A165G8R3</accession>
<feature type="compositionally biased region" description="Low complexity" evidence="4">
    <location>
        <begin position="452"/>
        <end position="480"/>
    </location>
</feature>
<dbReference type="PANTHER" id="PTHR37271">
    <property type="entry name" value="KARYOGAMY PROTEIN KAR9"/>
    <property type="match status" value="1"/>
</dbReference>
<keyword evidence="2" id="KW-0963">Cytoplasm</keyword>
<proteinExistence type="predicted"/>
<dbReference type="STRING" id="1314785.A0A165G8R3"/>
<feature type="region of interest" description="Disordered" evidence="4">
    <location>
        <begin position="364"/>
        <end position="430"/>
    </location>
</feature>
<dbReference type="InParanoid" id="A0A165G8R3"/>
<dbReference type="Pfam" id="PF08580">
    <property type="entry name" value="KAR9"/>
    <property type="match status" value="1"/>
</dbReference>
<dbReference type="GO" id="GO:0030473">
    <property type="term" value="P:nuclear migration along microtubule"/>
    <property type="evidence" value="ECO:0007669"/>
    <property type="project" value="TreeGrafter"/>
</dbReference>
<feature type="domain" description="GAR" evidence="5">
    <location>
        <begin position="694"/>
        <end position="787"/>
    </location>
</feature>
<dbReference type="GeneID" id="63820946"/>
<feature type="region of interest" description="Disordered" evidence="4">
    <location>
        <begin position="261"/>
        <end position="280"/>
    </location>
</feature>
<dbReference type="Proteomes" id="UP000076871">
    <property type="component" value="Unassembled WGS sequence"/>
</dbReference>
<evidence type="ECO:0000256" key="4">
    <source>
        <dbReference type="SAM" id="MobiDB-lite"/>
    </source>
</evidence>
<feature type="region of interest" description="Disordered" evidence="4">
    <location>
        <begin position="446"/>
        <end position="685"/>
    </location>
</feature>
<evidence type="ECO:0000256" key="3">
    <source>
        <dbReference type="ARBA" id="ARBA00023212"/>
    </source>
</evidence>
<dbReference type="EMBL" id="KV427610">
    <property type="protein sequence ID" value="KZT09987.1"/>
    <property type="molecule type" value="Genomic_DNA"/>
</dbReference>
<dbReference type="GO" id="GO:0043332">
    <property type="term" value="C:mating projection tip"/>
    <property type="evidence" value="ECO:0007669"/>
    <property type="project" value="TreeGrafter"/>
</dbReference>
<feature type="compositionally biased region" description="Polar residues" evidence="4">
    <location>
        <begin position="562"/>
        <end position="577"/>
    </location>
</feature>
<reference evidence="6 7" key="1">
    <citation type="journal article" date="2016" name="Mol. Biol. Evol.">
        <title>Comparative Genomics of Early-Diverging Mushroom-Forming Fungi Provides Insights into the Origins of Lignocellulose Decay Capabilities.</title>
        <authorList>
            <person name="Nagy L.G."/>
            <person name="Riley R."/>
            <person name="Tritt A."/>
            <person name="Adam C."/>
            <person name="Daum C."/>
            <person name="Floudas D."/>
            <person name="Sun H."/>
            <person name="Yadav J.S."/>
            <person name="Pangilinan J."/>
            <person name="Larsson K.H."/>
            <person name="Matsuura K."/>
            <person name="Barry K."/>
            <person name="Labutti K."/>
            <person name="Kuo R."/>
            <person name="Ohm R.A."/>
            <person name="Bhattacharya S.S."/>
            <person name="Shirouzu T."/>
            <person name="Yoshinaga Y."/>
            <person name="Martin F.M."/>
            <person name="Grigoriev I.V."/>
            <person name="Hibbett D.S."/>
        </authorList>
    </citation>
    <scope>NUCLEOTIDE SEQUENCE [LARGE SCALE GENOMIC DNA]</scope>
    <source>
        <strain evidence="6 7">93-53</strain>
    </source>
</reference>
<feature type="compositionally biased region" description="Pro residues" evidence="4">
    <location>
        <begin position="481"/>
        <end position="491"/>
    </location>
</feature>
<protein>
    <recommendedName>
        <fullName evidence="5">GAR domain-containing protein</fullName>
    </recommendedName>
</protein>
<gene>
    <name evidence="6" type="ORF">LAESUDRAFT_645459</name>
</gene>
<dbReference type="RefSeq" id="XP_040767727.1">
    <property type="nucleotide sequence ID" value="XM_040903916.1"/>
</dbReference>
<dbReference type="PANTHER" id="PTHR37271:SF1">
    <property type="entry name" value="KARYOGAMY PROTEIN KAR9"/>
    <property type="match status" value="1"/>
</dbReference>
<feature type="compositionally biased region" description="Low complexity" evidence="4">
    <location>
        <begin position="261"/>
        <end position="278"/>
    </location>
</feature>
<organism evidence="6 7">
    <name type="scientific">Laetiporus sulphureus 93-53</name>
    <dbReference type="NCBI Taxonomy" id="1314785"/>
    <lineage>
        <taxon>Eukaryota</taxon>
        <taxon>Fungi</taxon>
        <taxon>Dikarya</taxon>
        <taxon>Basidiomycota</taxon>
        <taxon>Agaricomycotina</taxon>
        <taxon>Agaricomycetes</taxon>
        <taxon>Polyporales</taxon>
        <taxon>Laetiporus</taxon>
    </lineage>
</organism>
<dbReference type="InterPro" id="IPR036534">
    <property type="entry name" value="GAR_dom_sf"/>
</dbReference>
<dbReference type="OrthoDB" id="5559380at2759"/>
<feature type="compositionally biased region" description="Polar residues" evidence="4">
    <location>
        <begin position="382"/>
        <end position="392"/>
    </location>
</feature>
<evidence type="ECO:0000259" key="5">
    <source>
        <dbReference type="PROSITE" id="PS51460"/>
    </source>
</evidence>
<keyword evidence="3" id="KW-0206">Cytoskeleton</keyword>
<comment type="subcellular location">
    <subcellularLocation>
        <location evidence="1">Cytoplasm</location>
        <location evidence="1">Cytoskeleton</location>
    </subcellularLocation>
</comment>
<dbReference type="SUPFAM" id="SSF143575">
    <property type="entry name" value="GAS2 domain-like"/>
    <property type="match status" value="1"/>
</dbReference>
<dbReference type="GO" id="GO:0005816">
    <property type="term" value="C:spindle pole body"/>
    <property type="evidence" value="ECO:0007669"/>
    <property type="project" value="TreeGrafter"/>
</dbReference>
<evidence type="ECO:0000256" key="2">
    <source>
        <dbReference type="ARBA" id="ARBA00022490"/>
    </source>
</evidence>
<evidence type="ECO:0000313" key="6">
    <source>
        <dbReference type="EMBL" id="KZT09987.1"/>
    </source>
</evidence>
<dbReference type="GO" id="GO:0008017">
    <property type="term" value="F:microtubule binding"/>
    <property type="evidence" value="ECO:0007669"/>
    <property type="project" value="InterPro"/>
</dbReference>
<sequence length="787" mass="86215">MIARDLHVLAASSRITELSYSMSDIQTRMFEIQELRHKSQDPDDSSSATKLIDQSLGVLDERVRAASASIRSVNETLTPLLESSQNGRQSTENAMILHKHADMMAEWEALQQDIQVLRDELKEDKWLTVFRTVTDQANGMMSSLEKAVNNCQELVWRVQRHGIEEPISPSASTSSLSSEKPLTYETFNAAVESYEARKKHYMSSTTKVLSILDKGVQDRVTKNGECLRRHAESTQRWKNLRERITRIDKELDAVRRMLTNDGTLSGSSSDAGSHTSAAPSAFRTSNGLLATPSMNGSWASLERSLSSDALSRSLSPFRKLAHKLKSHGPSQSPESELSPLRISKRVLSEGEGMHTLKHRASVMNFTGSQPPIPSTPSHKHTQSLTPDTSPSNRKLERLDTGSTLKFRPAWNNSTKVESDERSATVKQSPARPSLSILYRYSEDVLPNHTQYPNSNRSASRSSMASSRPWSPVTSSASTAPSNPPVSMPRPPSRARSQISGQPLSVRPPSRSQVSMPSEPLSPRTRPKTPSHIPTPMRSHIHSISTSPSDPICGLDDLASSLHKATSSSMARPQTPGGSTIPARPPSRSMIPVPSVHVSSASRPSSAMSHYRPDSSMSFSSPALRSRRSEGLPTTMRTPRASLISNRLPPSSFRESMHPRTPSGVSRPPSRAGAATPSLDRSGEGNPVHEYIPVSLKDPLDAEIAAVANSLAHNLVIERLDPPLKGTPKENEEIRAQYAFTGPLVRKVVACKLTTLARPGAKGPTKKVMCRVGGGWQDLRQYVLSRQT</sequence>
<dbReference type="InterPro" id="IPR013889">
    <property type="entry name" value="Karyogamy_KAR9"/>
</dbReference>